<accession>A0ACB5RIR5</accession>
<sequence length="192" mass="22646">MDHKQIEQCVIKAKEGDNEAILMLLDQYKPFIFKTANKYYVSYLDIYDLAQTAYVALINSIDKYKIGSNTFSSYAFQTILNAILDLTRHNIKHSDNVSLNERISNEGNAEFIECLMSQTDIEDDFIRLENFNELRSALSKLSEDEFELIFLVYYNGVSMKTYAERKNMEYFRAIRKRNKILRKLKMEIRKVI</sequence>
<proteinExistence type="predicted"/>
<gene>
    <name evidence="1" type="ORF">rsdtw13_42340</name>
</gene>
<name>A0ACB5RIR5_9CLOT</name>
<dbReference type="EMBL" id="BROD01000002">
    <property type="protein sequence ID" value="GKX68976.1"/>
    <property type="molecule type" value="Genomic_DNA"/>
</dbReference>
<evidence type="ECO:0000313" key="1">
    <source>
        <dbReference type="EMBL" id="GKX68976.1"/>
    </source>
</evidence>
<dbReference type="Proteomes" id="UP001058074">
    <property type="component" value="Unassembled WGS sequence"/>
</dbReference>
<comment type="caution">
    <text evidence="1">The sequence shown here is derived from an EMBL/GenBank/DDBJ whole genome shotgun (WGS) entry which is preliminary data.</text>
</comment>
<keyword evidence="2" id="KW-1185">Reference proteome</keyword>
<reference evidence="1" key="1">
    <citation type="journal article" date="2025" name="Int. J. Syst. Evol. Microbiol.">
        <title>Inconstantimicrobium mannanitabidum sp. nov., a novel member of the family Clostridiaceae isolated from anoxic soil under the treatment of reductive soil disinfestation.</title>
        <authorList>
            <person name="Ueki A."/>
            <person name="Tonouchi A."/>
            <person name="Honma S."/>
            <person name="Kaku N."/>
            <person name="Ueki K."/>
        </authorList>
    </citation>
    <scope>NUCLEOTIDE SEQUENCE</scope>
    <source>
        <strain evidence="1">TW13</strain>
    </source>
</reference>
<protein>
    <submittedName>
        <fullName evidence="1">Uncharacterized protein</fullName>
    </submittedName>
</protein>
<evidence type="ECO:0000313" key="2">
    <source>
        <dbReference type="Proteomes" id="UP001058074"/>
    </source>
</evidence>
<organism evidence="1 2">
    <name type="scientific">Inconstantimicrobium mannanitabidum</name>
    <dbReference type="NCBI Taxonomy" id="1604901"/>
    <lineage>
        <taxon>Bacteria</taxon>
        <taxon>Bacillati</taxon>
        <taxon>Bacillota</taxon>
        <taxon>Clostridia</taxon>
        <taxon>Eubacteriales</taxon>
        <taxon>Clostridiaceae</taxon>
        <taxon>Inconstantimicrobium</taxon>
    </lineage>
</organism>